<evidence type="ECO:0000313" key="2">
    <source>
        <dbReference type="Proteomes" id="UP000676194"/>
    </source>
</evidence>
<organism evidence="1 2">
    <name type="scientific">Telmatocola sphagniphila</name>
    <dbReference type="NCBI Taxonomy" id="1123043"/>
    <lineage>
        <taxon>Bacteria</taxon>
        <taxon>Pseudomonadati</taxon>
        <taxon>Planctomycetota</taxon>
        <taxon>Planctomycetia</taxon>
        <taxon>Gemmatales</taxon>
        <taxon>Gemmataceae</taxon>
    </lineage>
</organism>
<keyword evidence="2" id="KW-1185">Reference proteome</keyword>
<proteinExistence type="predicted"/>
<name>A0A8E6B2Q4_9BACT</name>
<dbReference type="KEGG" id="tsph:KIH39_14065"/>
<gene>
    <name evidence="1" type="ORF">KIH39_14065</name>
</gene>
<sequence length="66" mass="7507">MLREIFHQDTRTTLKLPNLRRQKYARNSPCPCGSGKKYKQRCLSKVVDSKNVSLSEPSRETSLPGA</sequence>
<dbReference type="Gene3D" id="3.10.450.50">
    <property type="match status" value="1"/>
</dbReference>
<accession>A0A8E6B2Q4</accession>
<dbReference type="EMBL" id="CP074694">
    <property type="protein sequence ID" value="QVL29991.1"/>
    <property type="molecule type" value="Genomic_DNA"/>
</dbReference>
<dbReference type="Pfam" id="PF02810">
    <property type="entry name" value="SEC-C"/>
    <property type="match status" value="1"/>
</dbReference>
<reference evidence="1" key="1">
    <citation type="submission" date="2021-05" db="EMBL/GenBank/DDBJ databases">
        <title>Complete genome sequence of the cellulolytic planctomycete Telmatocola sphagniphila SP2T and characterization of the first cellulase from planctomycetes.</title>
        <authorList>
            <person name="Rakitin A.L."/>
            <person name="Beletsky A.V."/>
            <person name="Naumoff D.G."/>
            <person name="Kulichevskaya I.S."/>
            <person name="Mardanov A.V."/>
            <person name="Ravin N.V."/>
            <person name="Dedysh S.N."/>
        </authorList>
    </citation>
    <scope>NUCLEOTIDE SEQUENCE</scope>
    <source>
        <strain evidence="1">SP2T</strain>
    </source>
</reference>
<dbReference type="InterPro" id="IPR004027">
    <property type="entry name" value="SEC_C_motif"/>
</dbReference>
<dbReference type="AlphaFoldDB" id="A0A8E6B2Q4"/>
<evidence type="ECO:0000313" key="1">
    <source>
        <dbReference type="EMBL" id="QVL29991.1"/>
    </source>
</evidence>
<dbReference type="Proteomes" id="UP000676194">
    <property type="component" value="Chromosome"/>
</dbReference>
<dbReference type="SUPFAM" id="SSF103642">
    <property type="entry name" value="Sec-C motif"/>
    <property type="match status" value="1"/>
</dbReference>
<dbReference type="RefSeq" id="WP_213493873.1">
    <property type="nucleotide sequence ID" value="NZ_CP074694.1"/>
</dbReference>
<protein>
    <submittedName>
        <fullName evidence="1">SEC-C domain-containing protein</fullName>
    </submittedName>
</protein>